<sequence length="67" mass="7454">MQRPAYAIAKTLMFSQDIDMLGSSPCFLLAVVAFIQVQHSVWSLDSLIDSEPKAKLIDLSEPCRQAK</sequence>
<organism evidence="2 3">
    <name type="scientific">Apatococcus lobatus</name>
    <dbReference type="NCBI Taxonomy" id="904363"/>
    <lineage>
        <taxon>Eukaryota</taxon>
        <taxon>Viridiplantae</taxon>
        <taxon>Chlorophyta</taxon>
        <taxon>core chlorophytes</taxon>
        <taxon>Trebouxiophyceae</taxon>
        <taxon>Chlorellales</taxon>
        <taxon>Chlorellaceae</taxon>
        <taxon>Apatococcus</taxon>
    </lineage>
</organism>
<keyword evidence="1" id="KW-0472">Membrane</keyword>
<evidence type="ECO:0000256" key="1">
    <source>
        <dbReference type="SAM" id="Phobius"/>
    </source>
</evidence>
<dbReference type="Proteomes" id="UP001438707">
    <property type="component" value="Unassembled WGS sequence"/>
</dbReference>
<keyword evidence="1" id="KW-0812">Transmembrane</keyword>
<protein>
    <submittedName>
        <fullName evidence="2">Uncharacterized protein</fullName>
    </submittedName>
</protein>
<evidence type="ECO:0000313" key="2">
    <source>
        <dbReference type="EMBL" id="KAK9821547.1"/>
    </source>
</evidence>
<dbReference type="AlphaFoldDB" id="A0AAW1QJB0"/>
<accession>A0AAW1QJB0</accession>
<evidence type="ECO:0000313" key="3">
    <source>
        <dbReference type="Proteomes" id="UP001438707"/>
    </source>
</evidence>
<dbReference type="EMBL" id="JALJOS010000037">
    <property type="protein sequence ID" value="KAK9821547.1"/>
    <property type="molecule type" value="Genomic_DNA"/>
</dbReference>
<comment type="caution">
    <text evidence="2">The sequence shown here is derived from an EMBL/GenBank/DDBJ whole genome shotgun (WGS) entry which is preliminary data.</text>
</comment>
<reference evidence="2 3" key="1">
    <citation type="journal article" date="2024" name="Nat. Commun.">
        <title>Phylogenomics reveals the evolutionary origins of lichenization in chlorophyte algae.</title>
        <authorList>
            <person name="Puginier C."/>
            <person name="Libourel C."/>
            <person name="Otte J."/>
            <person name="Skaloud P."/>
            <person name="Haon M."/>
            <person name="Grisel S."/>
            <person name="Petersen M."/>
            <person name="Berrin J.G."/>
            <person name="Delaux P.M."/>
            <person name="Dal Grande F."/>
            <person name="Keller J."/>
        </authorList>
    </citation>
    <scope>NUCLEOTIDE SEQUENCE [LARGE SCALE GENOMIC DNA]</scope>
    <source>
        <strain evidence="2 3">SAG 2145</strain>
    </source>
</reference>
<name>A0AAW1QJB0_9CHLO</name>
<gene>
    <name evidence="2" type="ORF">WJX74_010708</name>
</gene>
<keyword evidence="3" id="KW-1185">Reference proteome</keyword>
<proteinExistence type="predicted"/>
<feature type="transmembrane region" description="Helical" evidence="1">
    <location>
        <begin position="20"/>
        <end position="37"/>
    </location>
</feature>
<keyword evidence="1" id="KW-1133">Transmembrane helix</keyword>